<keyword evidence="3" id="KW-0201">Cytochrome c-type biogenesis</keyword>
<gene>
    <name evidence="8" type="primary">ccmA</name>
    <name evidence="8" type="ORF">H8D24_04230</name>
</gene>
<evidence type="ECO:0000259" key="7">
    <source>
        <dbReference type="PROSITE" id="PS50893"/>
    </source>
</evidence>
<evidence type="ECO:0000256" key="1">
    <source>
        <dbReference type="ARBA" id="ARBA00022448"/>
    </source>
</evidence>
<dbReference type="InterPro" id="IPR027417">
    <property type="entry name" value="P-loop_NTPase"/>
</dbReference>
<dbReference type="GO" id="GO:0016887">
    <property type="term" value="F:ATP hydrolysis activity"/>
    <property type="evidence" value="ECO:0007669"/>
    <property type="project" value="InterPro"/>
</dbReference>
<accession>A0A8J6TVU7</accession>
<reference evidence="8 9" key="1">
    <citation type="submission" date="2020-08" db="EMBL/GenBank/DDBJ databases">
        <title>Bridging the membrane lipid divide: bacteria of the FCB group superphylum have the potential to synthesize archaeal ether lipids.</title>
        <authorList>
            <person name="Villanueva L."/>
            <person name="Von Meijenfeldt F.A.B."/>
            <person name="Westbye A.B."/>
            <person name="Yadav S."/>
            <person name="Hopmans E.C."/>
            <person name="Dutilh B.E."/>
            <person name="Sinninghe Damste J.S."/>
        </authorList>
    </citation>
    <scope>NUCLEOTIDE SEQUENCE [LARGE SCALE GENOMIC DNA]</scope>
    <source>
        <strain evidence="8">NIOZ-UU100</strain>
    </source>
</reference>
<sequence>MNKRNSKHDLNNSLATVDLECIRGDRVLFSNLNIEIKPGKILQIEGRNGCGKTSLLRLLCGVMLPSEGEILWRGENITKERADYYTDAAYLGHHNGIKGELTALENLHFAQALSTPKSDSDLYKILARLSLAGFEDIPCRHLSAGQNRRVALARLLATETVVWILDEPFTALDRKGIAEIEKIFEEHVAAGGIIVLTTHHPLKTDNEYYQSLNLEMYADNQQANNLWTTAA</sequence>
<comment type="caution">
    <text evidence="8">The sequence shown here is derived from an EMBL/GenBank/DDBJ whole genome shotgun (WGS) entry which is preliminary data.</text>
</comment>
<name>A0A8J6TVU7_9GAMM</name>
<dbReference type="InterPro" id="IPR003439">
    <property type="entry name" value="ABC_transporter-like_ATP-bd"/>
</dbReference>
<dbReference type="GO" id="GO:0022857">
    <property type="term" value="F:transmembrane transporter activity"/>
    <property type="evidence" value="ECO:0007669"/>
    <property type="project" value="InterPro"/>
</dbReference>
<evidence type="ECO:0000256" key="6">
    <source>
        <dbReference type="ARBA" id="ARBA00023136"/>
    </source>
</evidence>
<keyword evidence="2" id="KW-0547">Nucleotide-binding</keyword>
<dbReference type="NCBIfam" id="TIGR01189">
    <property type="entry name" value="ccmA"/>
    <property type="match status" value="1"/>
</dbReference>
<evidence type="ECO:0000313" key="9">
    <source>
        <dbReference type="Proteomes" id="UP000654401"/>
    </source>
</evidence>
<proteinExistence type="predicted"/>
<dbReference type="NCBIfam" id="NF010061">
    <property type="entry name" value="PRK13538.1"/>
    <property type="match status" value="1"/>
</dbReference>
<organism evidence="8 9">
    <name type="scientific">Candidatus Thiopontia autotrophica</name>
    <dbReference type="NCBI Taxonomy" id="2841688"/>
    <lineage>
        <taxon>Bacteria</taxon>
        <taxon>Pseudomonadati</taxon>
        <taxon>Pseudomonadota</taxon>
        <taxon>Gammaproteobacteria</taxon>
        <taxon>Candidatus Thiopontia</taxon>
    </lineage>
</organism>
<dbReference type="Gene3D" id="3.40.50.300">
    <property type="entry name" value="P-loop containing nucleotide triphosphate hydrolases"/>
    <property type="match status" value="1"/>
</dbReference>
<dbReference type="SMART" id="SM00382">
    <property type="entry name" value="AAA"/>
    <property type="match status" value="1"/>
</dbReference>
<evidence type="ECO:0000256" key="4">
    <source>
        <dbReference type="ARBA" id="ARBA00022840"/>
    </source>
</evidence>
<dbReference type="GO" id="GO:0005524">
    <property type="term" value="F:ATP binding"/>
    <property type="evidence" value="ECO:0007669"/>
    <property type="project" value="UniProtKB-KW"/>
</dbReference>
<feature type="domain" description="ABC transporter" evidence="7">
    <location>
        <begin position="14"/>
        <end position="230"/>
    </location>
</feature>
<protein>
    <submittedName>
        <fullName evidence="8">Cytochrome c biogenesis heme-transporting ATPase CcmA</fullName>
    </submittedName>
</protein>
<evidence type="ECO:0000256" key="2">
    <source>
        <dbReference type="ARBA" id="ARBA00022741"/>
    </source>
</evidence>
<dbReference type="Proteomes" id="UP000654401">
    <property type="component" value="Unassembled WGS sequence"/>
</dbReference>
<dbReference type="GO" id="GO:0017004">
    <property type="term" value="P:cytochrome complex assembly"/>
    <property type="evidence" value="ECO:0007669"/>
    <property type="project" value="UniProtKB-KW"/>
</dbReference>
<evidence type="ECO:0000256" key="5">
    <source>
        <dbReference type="ARBA" id="ARBA00022967"/>
    </source>
</evidence>
<dbReference type="AlphaFoldDB" id="A0A8J6TVU7"/>
<dbReference type="Pfam" id="PF00005">
    <property type="entry name" value="ABC_tran"/>
    <property type="match status" value="1"/>
</dbReference>
<evidence type="ECO:0000313" key="8">
    <source>
        <dbReference type="EMBL" id="MBC8519600.1"/>
    </source>
</evidence>
<dbReference type="SUPFAM" id="SSF52540">
    <property type="entry name" value="P-loop containing nucleoside triphosphate hydrolases"/>
    <property type="match status" value="1"/>
</dbReference>
<dbReference type="InterPro" id="IPR003593">
    <property type="entry name" value="AAA+_ATPase"/>
</dbReference>
<keyword evidence="4" id="KW-0067">ATP-binding</keyword>
<dbReference type="InterPro" id="IPR005895">
    <property type="entry name" value="ABC_transptr_haem_export_CcmA"/>
</dbReference>
<dbReference type="PANTHER" id="PTHR43499:SF1">
    <property type="entry name" value="ABC TRANSPORTER I FAMILY MEMBER 1"/>
    <property type="match status" value="1"/>
</dbReference>
<evidence type="ECO:0000256" key="3">
    <source>
        <dbReference type="ARBA" id="ARBA00022748"/>
    </source>
</evidence>
<keyword evidence="5" id="KW-1278">Translocase</keyword>
<keyword evidence="1" id="KW-0813">Transport</keyword>
<dbReference type="EMBL" id="JACNFK010000024">
    <property type="protein sequence ID" value="MBC8519600.1"/>
    <property type="molecule type" value="Genomic_DNA"/>
</dbReference>
<keyword evidence="6" id="KW-0472">Membrane</keyword>
<dbReference type="PANTHER" id="PTHR43499">
    <property type="entry name" value="ABC TRANSPORTER I FAMILY MEMBER 1"/>
    <property type="match status" value="1"/>
</dbReference>
<dbReference type="PROSITE" id="PS50893">
    <property type="entry name" value="ABC_TRANSPORTER_2"/>
    <property type="match status" value="1"/>
</dbReference>